<evidence type="ECO:0000256" key="10">
    <source>
        <dbReference type="ARBA" id="ARBA00029409"/>
    </source>
</evidence>
<comment type="pathway">
    <text evidence="1">Cofactor biosynthesis; tetrahydrofolate biosynthesis; 2-amino-4-hydroxy-6-hydroxymethyl-7,8-dihydropteridine diphosphate from 7,8-dihydroneopterin triphosphate: step 4/4.</text>
</comment>
<dbReference type="PANTHER" id="PTHR43071">
    <property type="entry name" value="2-AMINO-4-HYDROXY-6-HYDROXYMETHYLDIHYDROPTERIDINE PYROPHOSPHOKINASE"/>
    <property type="match status" value="1"/>
</dbReference>
<evidence type="ECO:0000256" key="4">
    <source>
        <dbReference type="ARBA" id="ARBA00016218"/>
    </source>
</evidence>
<dbReference type="Proteomes" id="UP001243717">
    <property type="component" value="Unassembled WGS sequence"/>
</dbReference>
<evidence type="ECO:0000256" key="12">
    <source>
        <dbReference type="ARBA" id="ARBA00033413"/>
    </source>
</evidence>
<dbReference type="PANTHER" id="PTHR43071:SF1">
    <property type="entry name" value="2-AMINO-4-HYDROXY-6-HYDROXYMETHYLDIHYDROPTERIDINE PYROPHOSPHOKINASE"/>
    <property type="match status" value="1"/>
</dbReference>
<evidence type="ECO:0000256" key="8">
    <source>
        <dbReference type="ARBA" id="ARBA00022840"/>
    </source>
</evidence>
<name>A0ABU1AF79_9BACT</name>
<evidence type="ECO:0000256" key="2">
    <source>
        <dbReference type="ARBA" id="ARBA00005810"/>
    </source>
</evidence>
<feature type="domain" description="7,8-dihydro-6-hydroxymethylpterin-pyrophosphokinase" evidence="13">
    <location>
        <begin position="7"/>
        <end position="135"/>
    </location>
</feature>
<protein>
    <recommendedName>
        <fullName evidence="4">2-amino-4-hydroxy-6-hydroxymethyldihydropteridine pyrophosphokinase</fullName>
        <ecNumber evidence="3">2.7.6.3</ecNumber>
    </recommendedName>
    <alternativeName>
        <fullName evidence="11">6-hydroxymethyl-7,8-dihydropterin pyrophosphokinase</fullName>
    </alternativeName>
    <alternativeName>
        <fullName evidence="12">7,8-dihydro-6-hydroxymethylpterin-pyrophosphokinase</fullName>
    </alternativeName>
</protein>
<evidence type="ECO:0000256" key="7">
    <source>
        <dbReference type="ARBA" id="ARBA00022777"/>
    </source>
</evidence>
<reference evidence="14 15" key="1">
    <citation type="submission" date="2023-04" db="EMBL/GenBank/DDBJ databases">
        <title>A novel bacteria isolated from coastal sediment.</title>
        <authorList>
            <person name="Liu X.-J."/>
            <person name="Du Z.-J."/>
        </authorList>
    </citation>
    <scope>NUCLEOTIDE SEQUENCE [LARGE SCALE GENOMIC DNA]</scope>
    <source>
        <strain evidence="14 15">SDUM461004</strain>
    </source>
</reference>
<organism evidence="14 15">
    <name type="scientific">Thalassobacterium sedimentorum</name>
    <dbReference type="NCBI Taxonomy" id="3041258"/>
    <lineage>
        <taxon>Bacteria</taxon>
        <taxon>Pseudomonadati</taxon>
        <taxon>Verrucomicrobiota</taxon>
        <taxon>Opitutia</taxon>
        <taxon>Puniceicoccales</taxon>
        <taxon>Coraliomargaritaceae</taxon>
        <taxon>Thalassobacterium</taxon>
    </lineage>
</organism>
<keyword evidence="7" id="KW-0418">Kinase</keyword>
<dbReference type="InterPro" id="IPR000550">
    <property type="entry name" value="Hppk"/>
</dbReference>
<accession>A0ABU1AF79</accession>
<comment type="function">
    <text evidence="10">Catalyzes the transfer of pyrophosphate from adenosine triphosphate (ATP) to 6-hydroxymethyl-7,8-dihydropterin, an enzymatic step in folate biosynthesis pathway.</text>
</comment>
<keyword evidence="5 14" id="KW-0808">Transferase</keyword>
<dbReference type="EC" id="2.7.6.3" evidence="3"/>
<dbReference type="CDD" id="cd00483">
    <property type="entry name" value="HPPK"/>
    <property type="match status" value="1"/>
</dbReference>
<dbReference type="InterPro" id="IPR035907">
    <property type="entry name" value="Hppk_sf"/>
</dbReference>
<dbReference type="RefSeq" id="WP_308983936.1">
    <property type="nucleotide sequence ID" value="NZ_JARXIC010000004.1"/>
</dbReference>
<keyword evidence="9" id="KW-0289">Folate biosynthesis</keyword>
<proteinExistence type="inferred from homology"/>
<dbReference type="SUPFAM" id="SSF55083">
    <property type="entry name" value="6-hydroxymethyl-7,8-dihydropterin pyrophosphokinase, HPPK"/>
    <property type="match status" value="1"/>
</dbReference>
<evidence type="ECO:0000256" key="3">
    <source>
        <dbReference type="ARBA" id="ARBA00013253"/>
    </source>
</evidence>
<dbReference type="NCBIfam" id="TIGR01498">
    <property type="entry name" value="folK"/>
    <property type="match status" value="1"/>
</dbReference>
<dbReference type="Pfam" id="PF01288">
    <property type="entry name" value="HPPK"/>
    <property type="match status" value="1"/>
</dbReference>
<comment type="similarity">
    <text evidence="2">Belongs to the HPPK family.</text>
</comment>
<comment type="caution">
    <text evidence="14">The sequence shown here is derived from an EMBL/GenBank/DDBJ whole genome shotgun (WGS) entry which is preliminary data.</text>
</comment>
<keyword evidence="15" id="KW-1185">Reference proteome</keyword>
<gene>
    <name evidence="14" type="primary">folK</name>
    <name evidence="14" type="ORF">QEH59_03330</name>
</gene>
<dbReference type="GO" id="GO:0003848">
    <property type="term" value="F:2-amino-4-hydroxy-6-hydroxymethyldihydropteridine diphosphokinase activity"/>
    <property type="evidence" value="ECO:0007669"/>
    <property type="project" value="UniProtKB-EC"/>
</dbReference>
<evidence type="ECO:0000256" key="1">
    <source>
        <dbReference type="ARBA" id="ARBA00005051"/>
    </source>
</evidence>
<keyword evidence="6" id="KW-0547">Nucleotide-binding</keyword>
<sequence>MSLVRAYIALGSNLGDRLGQMQSALVRLAVDERLQVLQVSPVYQNRAVGMGDVDDFLNAIAEVETSLAPLELLDRCLAVETELGRVRTGQWAPRTIDLDVIAYGSETIECERLHVPHPRIAERDFVVHPLNAIAPELRIGDQRVADLAATLSKEGLTLHPLRLNA</sequence>
<evidence type="ECO:0000256" key="5">
    <source>
        <dbReference type="ARBA" id="ARBA00022679"/>
    </source>
</evidence>
<evidence type="ECO:0000256" key="9">
    <source>
        <dbReference type="ARBA" id="ARBA00022909"/>
    </source>
</evidence>
<evidence type="ECO:0000313" key="14">
    <source>
        <dbReference type="EMBL" id="MDQ8193441.1"/>
    </source>
</evidence>
<evidence type="ECO:0000259" key="13">
    <source>
        <dbReference type="Pfam" id="PF01288"/>
    </source>
</evidence>
<evidence type="ECO:0000256" key="6">
    <source>
        <dbReference type="ARBA" id="ARBA00022741"/>
    </source>
</evidence>
<evidence type="ECO:0000256" key="11">
    <source>
        <dbReference type="ARBA" id="ARBA00029766"/>
    </source>
</evidence>
<dbReference type="EMBL" id="JARXIC010000004">
    <property type="protein sequence ID" value="MDQ8193441.1"/>
    <property type="molecule type" value="Genomic_DNA"/>
</dbReference>
<keyword evidence="8" id="KW-0067">ATP-binding</keyword>
<dbReference type="Gene3D" id="3.30.70.560">
    <property type="entry name" value="7,8-Dihydro-6-hydroxymethylpterin-pyrophosphokinase HPPK"/>
    <property type="match status" value="1"/>
</dbReference>
<evidence type="ECO:0000313" key="15">
    <source>
        <dbReference type="Proteomes" id="UP001243717"/>
    </source>
</evidence>